<feature type="chain" id="PRO_5016304250" description="PepSY-like beta-lactamase-inhibitor" evidence="1">
    <location>
        <begin position="20"/>
        <end position="118"/>
    </location>
</feature>
<proteinExistence type="predicted"/>
<evidence type="ECO:0000256" key="1">
    <source>
        <dbReference type="SAM" id="SignalP"/>
    </source>
</evidence>
<name>A0A327Q9M7_9BACT</name>
<dbReference type="Proteomes" id="UP000249547">
    <property type="component" value="Unassembled WGS sequence"/>
</dbReference>
<organism evidence="2 3">
    <name type="scientific">Chitinophaga skermanii</name>
    <dbReference type="NCBI Taxonomy" id="331697"/>
    <lineage>
        <taxon>Bacteria</taxon>
        <taxon>Pseudomonadati</taxon>
        <taxon>Bacteroidota</taxon>
        <taxon>Chitinophagia</taxon>
        <taxon>Chitinophagales</taxon>
        <taxon>Chitinophagaceae</taxon>
        <taxon>Chitinophaga</taxon>
    </lineage>
</organism>
<keyword evidence="3" id="KW-1185">Reference proteome</keyword>
<dbReference type="RefSeq" id="WP_148707440.1">
    <property type="nucleotide sequence ID" value="NZ_QLLL01000012.1"/>
</dbReference>
<reference evidence="2 3" key="1">
    <citation type="submission" date="2018-06" db="EMBL/GenBank/DDBJ databases">
        <title>Genomic Encyclopedia of Archaeal and Bacterial Type Strains, Phase II (KMG-II): from individual species to whole genera.</title>
        <authorList>
            <person name="Goeker M."/>
        </authorList>
    </citation>
    <scope>NUCLEOTIDE SEQUENCE [LARGE SCALE GENOMIC DNA]</scope>
    <source>
        <strain evidence="2 3">DSM 23857</strain>
    </source>
</reference>
<dbReference type="OrthoDB" id="679695at2"/>
<sequence>MKTLTILIALVTFSASVFANNTSVNESAKKAVKAVTHYVDDNGNEVATSRYISDAELPLSVIKKLMKKCPDQNILSVREFDAAGDKTYVVTLETGTAFQVVKVSSSTFKTLQAFNKAN</sequence>
<evidence type="ECO:0000313" key="2">
    <source>
        <dbReference type="EMBL" id="RAI98516.1"/>
    </source>
</evidence>
<evidence type="ECO:0000313" key="3">
    <source>
        <dbReference type="Proteomes" id="UP000249547"/>
    </source>
</evidence>
<evidence type="ECO:0008006" key="4">
    <source>
        <dbReference type="Google" id="ProtNLM"/>
    </source>
</evidence>
<gene>
    <name evidence="2" type="ORF">LX64_04878</name>
</gene>
<keyword evidence="1" id="KW-0732">Signal</keyword>
<dbReference type="EMBL" id="QLLL01000012">
    <property type="protein sequence ID" value="RAI98516.1"/>
    <property type="molecule type" value="Genomic_DNA"/>
</dbReference>
<protein>
    <recommendedName>
        <fullName evidence="4">PepSY-like beta-lactamase-inhibitor</fullName>
    </recommendedName>
</protein>
<comment type="caution">
    <text evidence="2">The sequence shown here is derived from an EMBL/GenBank/DDBJ whole genome shotgun (WGS) entry which is preliminary data.</text>
</comment>
<dbReference type="AlphaFoldDB" id="A0A327Q9M7"/>
<feature type="signal peptide" evidence="1">
    <location>
        <begin position="1"/>
        <end position="19"/>
    </location>
</feature>
<accession>A0A327Q9M7</accession>